<protein>
    <recommendedName>
        <fullName evidence="7">Matrin-type domain-containing protein</fullName>
    </recommendedName>
</protein>
<accession>A0A8H4VSR3</accession>
<dbReference type="GO" id="GO:0071011">
    <property type="term" value="C:precatalytic spliceosome"/>
    <property type="evidence" value="ECO:0007669"/>
    <property type="project" value="TreeGrafter"/>
</dbReference>
<dbReference type="InterPro" id="IPR013085">
    <property type="entry name" value="U1-CZ_Znf_C2H2"/>
</dbReference>
<comment type="caution">
    <text evidence="8">The sequence shown here is derived from an EMBL/GenBank/DDBJ whole genome shotgun (WGS) entry which is preliminary data.</text>
</comment>
<dbReference type="SMART" id="SM00451">
    <property type="entry name" value="ZnF_U1"/>
    <property type="match status" value="1"/>
</dbReference>
<evidence type="ECO:0000259" key="7">
    <source>
        <dbReference type="PROSITE" id="PS50171"/>
    </source>
</evidence>
<dbReference type="SUPFAM" id="SSF57667">
    <property type="entry name" value="beta-beta-alpha zinc fingers"/>
    <property type="match status" value="1"/>
</dbReference>
<feature type="compositionally biased region" description="Polar residues" evidence="6">
    <location>
        <begin position="104"/>
        <end position="118"/>
    </location>
</feature>
<dbReference type="InterPro" id="IPR036236">
    <property type="entry name" value="Znf_C2H2_sf"/>
</dbReference>
<dbReference type="AlphaFoldDB" id="A0A8H4VSR3"/>
<keyword evidence="9" id="KW-1185">Reference proteome</keyword>
<evidence type="ECO:0000256" key="4">
    <source>
        <dbReference type="ARBA" id="ARBA00022833"/>
    </source>
</evidence>
<feature type="compositionally biased region" description="Polar residues" evidence="6">
    <location>
        <begin position="251"/>
        <end position="269"/>
    </location>
</feature>
<feature type="compositionally biased region" description="Basic and acidic residues" evidence="6">
    <location>
        <begin position="322"/>
        <end position="338"/>
    </location>
</feature>
<dbReference type="InterPro" id="IPR000690">
    <property type="entry name" value="Matrin/U1-C_Znf_C2H2"/>
</dbReference>
<feature type="compositionally biased region" description="Basic and acidic residues" evidence="6">
    <location>
        <begin position="296"/>
        <end position="315"/>
    </location>
</feature>
<name>A0A8H4VSR3_9AGAR</name>
<dbReference type="PROSITE" id="PS50171">
    <property type="entry name" value="ZF_MATRIN"/>
    <property type="match status" value="1"/>
</dbReference>
<evidence type="ECO:0000256" key="5">
    <source>
        <dbReference type="ARBA" id="ARBA00023242"/>
    </source>
</evidence>
<dbReference type="Proteomes" id="UP000521872">
    <property type="component" value="Unassembled WGS sequence"/>
</dbReference>
<dbReference type="EMBL" id="JAACJL010000015">
    <property type="protein sequence ID" value="KAF4621118.1"/>
    <property type="molecule type" value="Genomic_DNA"/>
</dbReference>
<keyword evidence="2" id="KW-0479">Metal-binding</keyword>
<keyword evidence="5" id="KW-0539">Nucleus</keyword>
<dbReference type="PANTHER" id="PTHR13173:SF10">
    <property type="entry name" value="WW DOMAIN-BINDING PROTEIN 4"/>
    <property type="match status" value="1"/>
</dbReference>
<evidence type="ECO:0000256" key="1">
    <source>
        <dbReference type="ARBA" id="ARBA00004123"/>
    </source>
</evidence>
<gene>
    <name evidence="8" type="ORF">D9613_000513</name>
</gene>
<feature type="domain" description="Matrin-type" evidence="7">
    <location>
        <begin position="11"/>
        <end position="42"/>
    </location>
</feature>
<dbReference type="Pfam" id="PF06220">
    <property type="entry name" value="zf-U1"/>
    <property type="match status" value="1"/>
</dbReference>
<dbReference type="Gene3D" id="3.30.160.60">
    <property type="entry name" value="Classic Zinc Finger"/>
    <property type="match status" value="1"/>
</dbReference>
<reference evidence="8 9" key="1">
    <citation type="submission" date="2019-12" db="EMBL/GenBank/DDBJ databases">
        <authorList>
            <person name="Floudas D."/>
            <person name="Bentzer J."/>
            <person name="Ahren D."/>
            <person name="Johansson T."/>
            <person name="Persson P."/>
            <person name="Tunlid A."/>
        </authorList>
    </citation>
    <scope>NUCLEOTIDE SEQUENCE [LARGE SCALE GENOMIC DNA]</scope>
    <source>
        <strain evidence="8 9">CBS 102.39</strain>
    </source>
</reference>
<evidence type="ECO:0000313" key="9">
    <source>
        <dbReference type="Proteomes" id="UP000521872"/>
    </source>
</evidence>
<evidence type="ECO:0000313" key="8">
    <source>
        <dbReference type="EMBL" id="KAF4621118.1"/>
    </source>
</evidence>
<feature type="region of interest" description="Disordered" evidence="6">
    <location>
        <begin position="87"/>
        <end position="118"/>
    </location>
</feature>
<dbReference type="GO" id="GO:0003723">
    <property type="term" value="F:RNA binding"/>
    <property type="evidence" value="ECO:0007669"/>
    <property type="project" value="TreeGrafter"/>
</dbReference>
<dbReference type="InterPro" id="IPR040023">
    <property type="entry name" value="WBP4"/>
</dbReference>
<sequence length="365" mass="40221">MSEYWVSKKKYFCKYCDIYIADDAPSRQQHETGLRHKGNVERFIRGIYKAGEKHKKDLEEEKREMRRVEQATAAAFAADVGAGLAKGHTPVASTSAAPKKPATKPSNPFANYSTAQSLGYTDPDAERIAAELELKRSQGIAGEWQVVNLQPPVGSDVHSKESEASPADGAGLKREAEALPDEEDTRAFKLRKKTVTGLGEIYDPGLIPIKIKKKEEVKPEPEPVPVASSSQIKTEPAEPLKWKPTQWKIAGQSTQSNTEGGASTTSDPQVKQEDLSPESVPSKWVKPQWTAPLPDLKQEDRKSIFGHNESDDRDTLQAQSNDEERKPDVKVEEAKVEETPASIPSGSLFKKRKTPAGAGRGRRDI</sequence>
<feature type="region of interest" description="Disordered" evidence="6">
    <location>
        <begin position="213"/>
        <end position="365"/>
    </location>
</feature>
<evidence type="ECO:0000256" key="6">
    <source>
        <dbReference type="SAM" id="MobiDB-lite"/>
    </source>
</evidence>
<comment type="subcellular location">
    <subcellularLocation>
        <location evidence="1">Nucleus</location>
    </subcellularLocation>
</comment>
<keyword evidence="4" id="KW-0862">Zinc</keyword>
<dbReference type="InterPro" id="IPR003604">
    <property type="entry name" value="Matrin/U1-like-C_Znf_C2H2"/>
</dbReference>
<proteinExistence type="predicted"/>
<dbReference type="GO" id="GO:0008270">
    <property type="term" value="F:zinc ion binding"/>
    <property type="evidence" value="ECO:0007669"/>
    <property type="project" value="UniProtKB-KW"/>
</dbReference>
<feature type="region of interest" description="Disordered" evidence="6">
    <location>
        <begin position="152"/>
        <end position="186"/>
    </location>
</feature>
<dbReference type="GO" id="GO:0000398">
    <property type="term" value="P:mRNA splicing, via spliceosome"/>
    <property type="evidence" value="ECO:0007669"/>
    <property type="project" value="InterPro"/>
</dbReference>
<evidence type="ECO:0000256" key="2">
    <source>
        <dbReference type="ARBA" id="ARBA00022723"/>
    </source>
</evidence>
<evidence type="ECO:0000256" key="3">
    <source>
        <dbReference type="ARBA" id="ARBA00022771"/>
    </source>
</evidence>
<keyword evidence="3" id="KW-0863">Zinc-finger</keyword>
<dbReference type="PANTHER" id="PTHR13173">
    <property type="entry name" value="WW DOMAIN BINDING PROTEIN 4"/>
    <property type="match status" value="1"/>
</dbReference>
<organism evidence="8 9">
    <name type="scientific">Agrocybe pediades</name>
    <dbReference type="NCBI Taxonomy" id="84607"/>
    <lineage>
        <taxon>Eukaryota</taxon>
        <taxon>Fungi</taxon>
        <taxon>Dikarya</taxon>
        <taxon>Basidiomycota</taxon>
        <taxon>Agaricomycotina</taxon>
        <taxon>Agaricomycetes</taxon>
        <taxon>Agaricomycetidae</taxon>
        <taxon>Agaricales</taxon>
        <taxon>Agaricineae</taxon>
        <taxon>Strophariaceae</taxon>
        <taxon>Agrocybe</taxon>
    </lineage>
</organism>